<organism evidence="6 7">
    <name type="scientific">Hoeflea ulvae</name>
    <dbReference type="NCBI Taxonomy" id="2983764"/>
    <lineage>
        <taxon>Bacteria</taxon>
        <taxon>Pseudomonadati</taxon>
        <taxon>Pseudomonadota</taxon>
        <taxon>Alphaproteobacteria</taxon>
        <taxon>Hyphomicrobiales</taxon>
        <taxon>Rhizobiaceae</taxon>
        <taxon>Hoeflea</taxon>
    </lineage>
</organism>
<dbReference type="InterPro" id="IPR036388">
    <property type="entry name" value="WH-like_DNA-bd_sf"/>
</dbReference>
<dbReference type="CDD" id="cd07377">
    <property type="entry name" value="WHTH_GntR"/>
    <property type="match status" value="1"/>
</dbReference>
<dbReference type="InterPro" id="IPR011711">
    <property type="entry name" value="GntR_C"/>
</dbReference>
<dbReference type="Pfam" id="PF07729">
    <property type="entry name" value="FCD"/>
    <property type="match status" value="1"/>
</dbReference>
<keyword evidence="2" id="KW-0238">DNA-binding</keyword>
<accession>A0ABT3YM89</accession>
<dbReference type="Gene3D" id="1.20.120.530">
    <property type="entry name" value="GntR ligand-binding domain-like"/>
    <property type="match status" value="1"/>
</dbReference>
<keyword evidence="3" id="KW-0804">Transcription</keyword>
<evidence type="ECO:0000256" key="1">
    <source>
        <dbReference type="ARBA" id="ARBA00023015"/>
    </source>
</evidence>
<feature type="domain" description="HTH gntR-type" evidence="5">
    <location>
        <begin position="41"/>
        <end position="108"/>
    </location>
</feature>
<dbReference type="Gene3D" id="1.10.10.10">
    <property type="entry name" value="Winged helix-like DNA-binding domain superfamily/Winged helix DNA-binding domain"/>
    <property type="match status" value="1"/>
</dbReference>
<protein>
    <submittedName>
        <fullName evidence="6">FCD domain-containing protein</fullName>
    </submittedName>
</protein>
<dbReference type="SUPFAM" id="SSF46785">
    <property type="entry name" value="Winged helix' DNA-binding domain"/>
    <property type="match status" value="1"/>
</dbReference>
<feature type="compositionally biased region" description="Basic and acidic residues" evidence="4">
    <location>
        <begin position="267"/>
        <end position="278"/>
    </location>
</feature>
<feature type="region of interest" description="Disordered" evidence="4">
    <location>
        <begin position="252"/>
        <end position="278"/>
    </location>
</feature>
<dbReference type="InterPro" id="IPR036390">
    <property type="entry name" value="WH_DNA-bd_sf"/>
</dbReference>
<evidence type="ECO:0000259" key="5">
    <source>
        <dbReference type="PROSITE" id="PS50949"/>
    </source>
</evidence>
<name>A0ABT3YM89_9HYPH</name>
<gene>
    <name evidence="6" type="ORF">OEG82_23760</name>
</gene>
<dbReference type="RefSeq" id="WP_267615093.1">
    <property type="nucleotide sequence ID" value="NZ_JAOVZQ010000002.1"/>
</dbReference>
<dbReference type="Proteomes" id="UP001081283">
    <property type="component" value="Unassembled WGS sequence"/>
</dbReference>
<dbReference type="Pfam" id="PF00392">
    <property type="entry name" value="GntR"/>
    <property type="match status" value="1"/>
</dbReference>
<evidence type="ECO:0000313" key="6">
    <source>
        <dbReference type="EMBL" id="MCY0096996.1"/>
    </source>
</evidence>
<keyword evidence="1" id="KW-0805">Transcription regulation</keyword>
<comment type="caution">
    <text evidence="6">The sequence shown here is derived from an EMBL/GenBank/DDBJ whole genome shotgun (WGS) entry which is preliminary data.</text>
</comment>
<evidence type="ECO:0000256" key="4">
    <source>
        <dbReference type="SAM" id="MobiDB-lite"/>
    </source>
</evidence>
<dbReference type="EMBL" id="JAOVZQ010000002">
    <property type="protein sequence ID" value="MCY0096996.1"/>
    <property type="molecule type" value="Genomic_DNA"/>
</dbReference>
<evidence type="ECO:0000256" key="3">
    <source>
        <dbReference type="ARBA" id="ARBA00023163"/>
    </source>
</evidence>
<reference evidence="6" key="1">
    <citation type="submission" date="2022-10" db="EMBL/GenBank/DDBJ databases">
        <title>Hoeflea sp. J2-29, isolated from marine algae.</title>
        <authorList>
            <person name="Kristyanto S."/>
            <person name="Kim J.M."/>
            <person name="Jeon C.O."/>
        </authorList>
    </citation>
    <scope>NUCLEOTIDE SEQUENCE</scope>
    <source>
        <strain evidence="6">J2-29</strain>
    </source>
</reference>
<dbReference type="PANTHER" id="PTHR43537">
    <property type="entry name" value="TRANSCRIPTIONAL REGULATOR, GNTR FAMILY"/>
    <property type="match status" value="1"/>
</dbReference>
<dbReference type="SUPFAM" id="SSF48008">
    <property type="entry name" value="GntR ligand-binding domain-like"/>
    <property type="match status" value="1"/>
</dbReference>
<dbReference type="InterPro" id="IPR000524">
    <property type="entry name" value="Tscrpt_reg_HTH_GntR"/>
</dbReference>
<evidence type="ECO:0000313" key="7">
    <source>
        <dbReference type="Proteomes" id="UP001081283"/>
    </source>
</evidence>
<evidence type="ECO:0000256" key="2">
    <source>
        <dbReference type="ARBA" id="ARBA00023125"/>
    </source>
</evidence>
<keyword evidence="7" id="KW-1185">Reference proteome</keyword>
<dbReference type="PANTHER" id="PTHR43537:SF49">
    <property type="entry name" value="TRANSCRIPTIONAL REGULATORY PROTEIN"/>
    <property type="match status" value="1"/>
</dbReference>
<sequence length="278" mass="30568">MTNFGRGFLLASIKPKMLFTEAKLTVDPEIVDNSDEAPRAPLGAAEVAARLEYLINAGELVGGDRINESGLAQQLGTSRGPVREACRALEQAGLVRSALNRGFFVQEIGLKTAVDIYEVRAALFRTAGRLLVERISVAQLRELVATVEQMDEAAESNDFHRFYLLNEDFHNLIIEHCGNESVAELWPRLQTQLNLFRRRGLVVRGALKAANAEHRSIVEAFEKGDVTAAALLCERHVLSGKARLMATMSDAPLGTRRGREPASLSHIRIEGEGSEHND</sequence>
<dbReference type="SMART" id="SM00345">
    <property type="entry name" value="HTH_GNTR"/>
    <property type="match status" value="1"/>
</dbReference>
<proteinExistence type="predicted"/>
<dbReference type="PROSITE" id="PS50949">
    <property type="entry name" value="HTH_GNTR"/>
    <property type="match status" value="1"/>
</dbReference>
<dbReference type="InterPro" id="IPR008920">
    <property type="entry name" value="TF_FadR/GntR_C"/>
</dbReference>
<dbReference type="SMART" id="SM00895">
    <property type="entry name" value="FCD"/>
    <property type="match status" value="1"/>
</dbReference>